<dbReference type="GO" id="GO:0005886">
    <property type="term" value="C:plasma membrane"/>
    <property type="evidence" value="ECO:0007669"/>
    <property type="project" value="UniProtKB-SubCell"/>
</dbReference>
<feature type="transmembrane region" description="Helical" evidence="9">
    <location>
        <begin position="67"/>
        <end position="88"/>
    </location>
</feature>
<gene>
    <name evidence="10" type="ORF">EJ06DRAFT_560058</name>
</gene>
<feature type="transmembrane region" description="Helical" evidence="9">
    <location>
        <begin position="94"/>
        <end position="112"/>
    </location>
</feature>
<dbReference type="GO" id="GO:0005254">
    <property type="term" value="F:chloride channel activity"/>
    <property type="evidence" value="ECO:0007669"/>
    <property type="project" value="InterPro"/>
</dbReference>
<name>A0A6G1HJN1_9PEZI</name>
<feature type="region of interest" description="Disordered" evidence="8">
    <location>
        <begin position="1"/>
        <end position="30"/>
    </location>
</feature>
<evidence type="ECO:0000256" key="2">
    <source>
        <dbReference type="ARBA" id="ARBA00022448"/>
    </source>
</evidence>
<evidence type="ECO:0000256" key="9">
    <source>
        <dbReference type="SAM" id="Phobius"/>
    </source>
</evidence>
<feature type="transmembrane region" description="Helical" evidence="9">
    <location>
        <begin position="291"/>
        <end position="310"/>
    </location>
</feature>
<keyword evidence="5 9" id="KW-1133">Transmembrane helix</keyword>
<dbReference type="Pfam" id="PF25539">
    <property type="entry name" value="Bestrophin_2"/>
    <property type="match status" value="2"/>
</dbReference>
<keyword evidence="11" id="KW-1185">Reference proteome</keyword>
<dbReference type="PANTHER" id="PTHR33281">
    <property type="entry name" value="UPF0187 PROTEIN YNEE"/>
    <property type="match status" value="1"/>
</dbReference>
<dbReference type="EMBL" id="ML996708">
    <property type="protein sequence ID" value="KAF2396101.1"/>
    <property type="molecule type" value="Genomic_DNA"/>
</dbReference>
<organism evidence="10 11">
    <name type="scientific">Trichodelitschia bisporula</name>
    <dbReference type="NCBI Taxonomy" id="703511"/>
    <lineage>
        <taxon>Eukaryota</taxon>
        <taxon>Fungi</taxon>
        <taxon>Dikarya</taxon>
        <taxon>Ascomycota</taxon>
        <taxon>Pezizomycotina</taxon>
        <taxon>Dothideomycetes</taxon>
        <taxon>Dothideomycetes incertae sedis</taxon>
        <taxon>Phaeotrichales</taxon>
        <taxon>Phaeotrichaceae</taxon>
        <taxon>Trichodelitschia</taxon>
    </lineage>
</organism>
<reference evidence="10" key="1">
    <citation type="journal article" date="2020" name="Stud. Mycol.">
        <title>101 Dothideomycetes genomes: a test case for predicting lifestyles and emergence of pathogens.</title>
        <authorList>
            <person name="Haridas S."/>
            <person name="Albert R."/>
            <person name="Binder M."/>
            <person name="Bloem J."/>
            <person name="Labutti K."/>
            <person name="Salamov A."/>
            <person name="Andreopoulos B."/>
            <person name="Baker S."/>
            <person name="Barry K."/>
            <person name="Bills G."/>
            <person name="Bluhm B."/>
            <person name="Cannon C."/>
            <person name="Castanera R."/>
            <person name="Culley D."/>
            <person name="Daum C."/>
            <person name="Ezra D."/>
            <person name="Gonzalez J."/>
            <person name="Henrissat B."/>
            <person name="Kuo A."/>
            <person name="Liang C."/>
            <person name="Lipzen A."/>
            <person name="Lutzoni F."/>
            <person name="Magnuson J."/>
            <person name="Mondo S."/>
            <person name="Nolan M."/>
            <person name="Ohm R."/>
            <person name="Pangilinan J."/>
            <person name="Park H.-J."/>
            <person name="Ramirez L."/>
            <person name="Alfaro M."/>
            <person name="Sun H."/>
            <person name="Tritt A."/>
            <person name="Yoshinaga Y."/>
            <person name="Zwiers L.-H."/>
            <person name="Turgeon B."/>
            <person name="Goodwin S."/>
            <person name="Spatafora J."/>
            <person name="Crous P."/>
            <person name="Grigoriev I."/>
        </authorList>
    </citation>
    <scope>NUCLEOTIDE SEQUENCE</scope>
    <source>
        <strain evidence="10">CBS 262.69</strain>
    </source>
</reference>
<dbReference type="AlphaFoldDB" id="A0A6G1HJN1"/>
<feature type="compositionally biased region" description="Gly residues" evidence="8">
    <location>
        <begin position="463"/>
        <end position="481"/>
    </location>
</feature>
<keyword evidence="7 9" id="KW-0472">Membrane</keyword>
<keyword evidence="4 9" id="KW-0812">Transmembrane</keyword>
<evidence type="ECO:0000256" key="8">
    <source>
        <dbReference type="SAM" id="MobiDB-lite"/>
    </source>
</evidence>
<evidence type="ECO:0000256" key="4">
    <source>
        <dbReference type="ARBA" id="ARBA00022692"/>
    </source>
</evidence>
<dbReference type="Proteomes" id="UP000799640">
    <property type="component" value="Unassembled WGS sequence"/>
</dbReference>
<keyword evidence="2" id="KW-0813">Transport</keyword>
<evidence type="ECO:0000256" key="3">
    <source>
        <dbReference type="ARBA" id="ARBA00022475"/>
    </source>
</evidence>
<feature type="transmembrane region" description="Helical" evidence="9">
    <location>
        <begin position="316"/>
        <end position="337"/>
    </location>
</feature>
<feature type="compositionally biased region" description="Basic and acidic residues" evidence="8">
    <location>
        <begin position="527"/>
        <end position="536"/>
    </location>
</feature>
<feature type="region of interest" description="Disordered" evidence="8">
    <location>
        <begin position="543"/>
        <end position="562"/>
    </location>
</feature>
<dbReference type="PANTHER" id="PTHR33281:SF19">
    <property type="entry name" value="VOLTAGE-DEPENDENT ANION CHANNEL-FORMING PROTEIN YNEE"/>
    <property type="match status" value="1"/>
</dbReference>
<keyword evidence="3" id="KW-1003">Cell membrane</keyword>
<accession>A0A6G1HJN1</accession>
<evidence type="ECO:0000256" key="1">
    <source>
        <dbReference type="ARBA" id="ARBA00004651"/>
    </source>
</evidence>
<sequence length="578" mass="63997">MPIWRSKSFTSTRTSGWDGASAESGLSPDTREKHMRVGDYFLGPRDVTHFSKVPFFFRLHGSILPQLIVPMTIIAIWSTLVTCILHFGFPHHKYQTSLLTILGVTVSLGLSFRNTTAYEKYNDGRKLWAQLNSVSQHMSRLVWVHVREREGELGKQDLLGKISCINLIAAFSLALKHRLRFEPYVDYHDLRGRVAFLDTFAKHANVGVSTLPVEQPMWRRVGGWLGIPFALENPRRHMKRSTRPLGNLPLEILVHIHGYFDSLYAANAFLLSVMGDILTGTDRILNTPIPLAYSICISQITWLYIGMLPFQLHGEFGWNTIPATLVAGHILMGMAFIGAEIENPFGMDVNDLPLESFCEQIASDLDVIMARPAPKPPSFIEKVDNIPLYPLSTETYVDWMRKTELEIRNALKSKVDMQHHLRRVPNAPSQWSGLDVDQASIHTSPSRSPSFMTLAEQRASMAGQGGIGGGGGGGEGSGRVGNPGPTPSPGAPSVESFKTLRRASTVGAAFARRAETLLAEPRPPTPRRTDTTQDRAALELDVLRSTAESRYTPDGALVPPEMSEVRRRSIVATDASGL</sequence>
<feature type="region of interest" description="Disordered" evidence="8">
    <location>
        <begin position="462"/>
        <end position="494"/>
    </location>
</feature>
<feature type="region of interest" description="Disordered" evidence="8">
    <location>
        <begin position="514"/>
        <end position="536"/>
    </location>
</feature>
<evidence type="ECO:0000313" key="11">
    <source>
        <dbReference type="Proteomes" id="UP000799640"/>
    </source>
</evidence>
<evidence type="ECO:0000256" key="6">
    <source>
        <dbReference type="ARBA" id="ARBA00023065"/>
    </source>
</evidence>
<evidence type="ECO:0000256" key="7">
    <source>
        <dbReference type="ARBA" id="ARBA00023136"/>
    </source>
</evidence>
<dbReference type="OrthoDB" id="1368at2759"/>
<keyword evidence="6" id="KW-0406">Ion transport</keyword>
<evidence type="ECO:0000256" key="5">
    <source>
        <dbReference type="ARBA" id="ARBA00022989"/>
    </source>
</evidence>
<dbReference type="InterPro" id="IPR044669">
    <property type="entry name" value="YneE/VCCN1/2-like"/>
</dbReference>
<proteinExistence type="predicted"/>
<comment type="subcellular location">
    <subcellularLocation>
        <location evidence="1">Cell membrane</location>
        <topology evidence="1">Multi-pass membrane protein</topology>
    </subcellularLocation>
</comment>
<evidence type="ECO:0000313" key="10">
    <source>
        <dbReference type="EMBL" id="KAF2396101.1"/>
    </source>
</evidence>
<protein>
    <submittedName>
        <fullName evidence="10">UPF0187-domain-containing protein</fullName>
    </submittedName>
</protein>